<dbReference type="RefSeq" id="WP_052504986.1">
    <property type="nucleotide sequence ID" value="NZ_LXEY01000022.1"/>
</dbReference>
<keyword evidence="2" id="KW-0560">Oxidoreductase</keyword>
<dbReference type="AlphaFoldDB" id="A0A1B7LWP6"/>
<dbReference type="Gene3D" id="3.30.1370.60">
    <property type="entry name" value="Hypothetical oxidoreductase yiak, domain 2"/>
    <property type="match status" value="1"/>
</dbReference>
<evidence type="ECO:0000256" key="2">
    <source>
        <dbReference type="ARBA" id="ARBA00023002"/>
    </source>
</evidence>
<dbReference type="InterPro" id="IPR003767">
    <property type="entry name" value="Malate/L-lactate_DH-like"/>
</dbReference>
<dbReference type="GO" id="GO:0016491">
    <property type="term" value="F:oxidoreductase activity"/>
    <property type="evidence" value="ECO:0007669"/>
    <property type="project" value="UniProtKB-KW"/>
</dbReference>
<protein>
    <recommendedName>
        <fullName evidence="5">Lactate dehydrogenase</fullName>
    </recommendedName>
</protein>
<dbReference type="STRING" id="1837282.A6F49_16450"/>
<name>A0A1B7LWP6_9MICC</name>
<dbReference type="EMBL" id="LXEY01000022">
    <property type="protein sequence ID" value="OAV59435.1"/>
    <property type="molecule type" value="Genomic_DNA"/>
</dbReference>
<gene>
    <name evidence="3" type="ORF">A6F49_16450</name>
</gene>
<reference evidence="3 4" key="1">
    <citation type="submission" date="2016-04" db="EMBL/GenBank/DDBJ databases">
        <title>First whole genome shotgun sequence of the bacterium Enteractinococcus sp. strain UASWS1574.</title>
        <authorList>
            <person name="Crovadore J."/>
            <person name="Chablais R."/>
            <person name="Lefort F."/>
        </authorList>
    </citation>
    <scope>NUCLEOTIDE SEQUENCE [LARGE SCALE GENOMIC DNA]</scope>
    <source>
        <strain evidence="3 4">UASWS1574</strain>
    </source>
</reference>
<dbReference type="SUPFAM" id="SSF89733">
    <property type="entry name" value="L-sulfolactate dehydrogenase-like"/>
    <property type="match status" value="1"/>
</dbReference>
<comment type="similarity">
    <text evidence="1">Belongs to the LDH2/MDH2 oxidoreductase family.</text>
</comment>
<evidence type="ECO:0000313" key="3">
    <source>
        <dbReference type="EMBL" id="OAV59435.1"/>
    </source>
</evidence>
<dbReference type="Gene3D" id="1.10.1530.10">
    <property type="match status" value="1"/>
</dbReference>
<sequence>MQQVKADEIWDLVYRTTRRAGFTEAVCQALADATTEAELHGKPSVGLEHLFYYFQAVTNRLITPTPRVKLASVTDSMLMVDADHGPMQYAYRQAEDSLLAGVKAHGLVILMMKNAFAGGELGYYARRLARHGLVSLAFANSPAVMSVGGSYDRLLGTNPLSYGVPMADGRALIIDQASSSTARVNFQKYAIRREPIPDSWALNRHGQPTTDAGAALEGTLLPFGGYKGGNIALLVEFMAMLGGGDSSYEAAPYYAGERRQGIGATIIALDTEKLPGYRQRIDSLIHQFRYDHGSKIRVTELEPSDRMVEVRQSLWSQLQHYAEKGEVKEI</sequence>
<dbReference type="Proteomes" id="UP000078292">
    <property type="component" value="Unassembled WGS sequence"/>
</dbReference>
<dbReference type="InterPro" id="IPR036111">
    <property type="entry name" value="Mal/L-sulfo/L-lacto_DH-like_sf"/>
</dbReference>
<evidence type="ECO:0008006" key="5">
    <source>
        <dbReference type="Google" id="ProtNLM"/>
    </source>
</evidence>
<dbReference type="Pfam" id="PF02615">
    <property type="entry name" value="Ldh_2"/>
    <property type="match status" value="1"/>
</dbReference>
<dbReference type="InterPro" id="IPR043143">
    <property type="entry name" value="Mal/L-sulf/L-lact_DH-like_NADP"/>
</dbReference>
<evidence type="ECO:0000313" key="4">
    <source>
        <dbReference type="Proteomes" id="UP000078292"/>
    </source>
</evidence>
<keyword evidence="4" id="KW-1185">Reference proteome</keyword>
<organism evidence="3 4">
    <name type="scientific">Enteractinococcus helveticum</name>
    <dbReference type="NCBI Taxonomy" id="1837282"/>
    <lineage>
        <taxon>Bacteria</taxon>
        <taxon>Bacillati</taxon>
        <taxon>Actinomycetota</taxon>
        <taxon>Actinomycetes</taxon>
        <taxon>Micrococcales</taxon>
        <taxon>Micrococcaceae</taxon>
    </lineage>
</organism>
<dbReference type="OrthoDB" id="924592at2"/>
<evidence type="ECO:0000256" key="1">
    <source>
        <dbReference type="ARBA" id="ARBA00006056"/>
    </source>
</evidence>
<dbReference type="InterPro" id="IPR043144">
    <property type="entry name" value="Mal/L-sulf/L-lact_DH-like_ah"/>
</dbReference>
<proteinExistence type="inferred from homology"/>
<accession>A0A1B7LWP6</accession>
<dbReference type="PANTHER" id="PTHR11091">
    <property type="entry name" value="OXIDOREDUCTASE-RELATED"/>
    <property type="match status" value="1"/>
</dbReference>
<dbReference type="PANTHER" id="PTHR11091:SF0">
    <property type="entry name" value="MALATE DEHYDROGENASE"/>
    <property type="match status" value="1"/>
</dbReference>
<comment type="caution">
    <text evidence="3">The sequence shown here is derived from an EMBL/GenBank/DDBJ whole genome shotgun (WGS) entry which is preliminary data.</text>
</comment>